<dbReference type="Proteomes" id="UP000023152">
    <property type="component" value="Unassembled WGS sequence"/>
</dbReference>
<dbReference type="InterPro" id="IPR029030">
    <property type="entry name" value="Caspase-like_dom_sf"/>
</dbReference>
<proteinExistence type="predicted"/>
<protein>
    <submittedName>
        <fullName evidence="2">Transcription factor with AP2 domain(S)</fullName>
    </submittedName>
</protein>
<evidence type="ECO:0000313" key="2">
    <source>
        <dbReference type="EMBL" id="ETO04846.1"/>
    </source>
</evidence>
<evidence type="ECO:0000259" key="1">
    <source>
        <dbReference type="PROSITE" id="PS50208"/>
    </source>
</evidence>
<keyword evidence="3" id="KW-1185">Reference proteome</keyword>
<dbReference type="GO" id="GO:0006508">
    <property type="term" value="P:proteolysis"/>
    <property type="evidence" value="ECO:0007669"/>
    <property type="project" value="InterPro"/>
</dbReference>
<dbReference type="AlphaFoldDB" id="X6LTZ9"/>
<accession>X6LTZ9</accession>
<feature type="domain" description="Caspase family p20" evidence="1">
    <location>
        <begin position="72"/>
        <end position="201"/>
    </location>
</feature>
<evidence type="ECO:0000313" key="3">
    <source>
        <dbReference type="Proteomes" id="UP000023152"/>
    </source>
</evidence>
<dbReference type="PROSITE" id="PS50208">
    <property type="entry name" value="CASPASE_P20"/>
    <property type="match status" value="1"/>
</dbReference>
<dbReference type="InterPro" id="IPR001309">
    <property type="entry name" value="Pept_C14_p20"/>
</dbReference>
<gene>
    <name evidence="2" type="ORF">RFI_32547</name>
</gene>
<dbReference type="GO" id="GO:0004197">
    <property type="term" value="F:cysteine-type endopeptidase activity"/>
    <property type="evidence" value="ECO:0007669"/>
    <property type="project" value="InterPro"/>
</dbReference>
<comment type="caution">
    <text evidence="2">The sequence shown here is derived from an EMBL/GenBank/DDBJ whole genome shotgun (WGS) entry which is preliminary data.</text>
</comment>
<organism evidence="2 3">
    <name type="scientific">Reticulomyxa filosa</name>
    <dbReference type="NCBI Taxonomy" id="46433"/>
    <lineage>
        <taxon>Eukaryota</taxon>
        <taxon>Sar</taxon>
        <taxon>Rhizaria</taxon>
        <taxon>Retaria</taxon>
        <taxon>Foraminifera</taxon>
        <taxon>Monothalamids</taxon>
        <taxon>Reticulomyxidae</taxon>
        <taxon>Reticulomyxa</taxon>
    </lineage>
</organism>
<sequence length="301" mass="35881">MDERINIIKMKELTFKELINQIYNYSEWNNLKIELFDINNNIIKTDEDVKKEFKNNQPTFKIILTKKTKIIKNALVIMIAISEYIDNKKWINLDNIKDIDIKNFKYLFKQELNYDFIYNEKSNMDKIDVQEFMDELFINSKLRRNINNYDALIMIISGHGDIGNVLITSEGDKILIDEIQSLFDCNRMKSFQDFPKIFIIDIFCNDNNIKMKGKDKNNIHNDNGFLTIWSKTKGYQVSNLSLFSETMKNIISLKYKNGYSLNQMLKEIQENIQKKDSDKWYCVQSEDTTDYEIIFQQRKSM</sequence>
<reference evidence="2 3" key="1">
    <citation type="journal article" date="2013" name="Curr. Biol.">
        <title>The Genome of the Foraminiferan Reticulomyxa filosa.</title>
        <authorList>
            <person name="Glockner G."/>
            <person name="Hulsmann N."/>
            <person name="Schleicher M."/>
            <person name="Noegel A.A."/>
            <person name="Eichinger L."/>
            <person name="Gallinger C."/>
            <person name="Pawlowski J."/>
            <person name="Sierra R."/>
            <person name="Euteneuer U."/>
            <person name="Pillet L."/>
            <person name="Moustafa A."/>
            <person name="Platzer M."/>
            <person name="Groth M."/>
            <person name="Szafranski K."/>
            <person name="Schliwa M."/>
        </authorList>
    </citation>
    <scope>NUCLEOTIDE SEQUENCE [LARGE SCALE GENOMIC DNA]</scope>
</reference>
<dbReference type="Gene3D" id="3.40.50.1460">
    <property type="match status" value="1"/>
</dbReference>
<dbReference type="SUPFAM" id="SSF52129">
    <property type="entry name" value="Caspase-like"/>
    <property type="match status" value="1"/>
</dbReference>
<name>X6LTZ9_RETFI</name>
<dbReference type="EMBL" id="ASPP01028865">
    <property type="protein sequence ID" value="ETO04846.1"/>
    <property type="molecule type" value="Genomic_DNA"/>
</dbReference>